<sequence>MSEKEGKLFVITGPSGVGKGTLVRSLLKSHPQLFVSISATTRKPRQGEKEGKDYYFLSQEQFKSMIEEDNLLEWATYAGNYYGTPKQPVLEKINQGKTIILEIELLGARQVKENLPQSELIFILPPSEQELERRLRNRGSDSPEAISKRLQRAKEEILAQDEFDHKIVNDQLERAIVQLQQIII</sequence>
<comment type="similarity">
    <text evidence="1 9">Belongs to the guanylate kinase family.</text>
</comment>
<feature type="binding site" evidence="9">
    <location>
        <begin position="13"/>
        <end position="20"/>
    </location>
    <ligand>
        <name>ATP</name>
        <dbReference type="ChEBI" id="CHEBI:30616"/>
    </ligand>
</feature>
<dbReference type="InterPro" id="IPR020590">
    <property type="entry name" value="Guanylate_kinase_CS"/>
</dbReference>
<feature type="domain" description="Guanylate kinase-like" evidence="10">
    <location>
        <begin position="6"/>
        <end position="184"/>
    </location>
</feature>
<dbReference type="PROSITE" id="PS50052">
    <property type="entry name" value="GUANYLATE_KINASE_2"/>
    <property type="match status" value="1"/>
</dbReference>
<gene>
    <name evidence="9 11" type="primary">gmk</name>
    <name evidence="11" type="ORF">IQ215_05495</name>
</gene>
<dbReference type="GO" id="GO:0004385">
    <property type="term" value="F:GMP kinase activity"/>
    <property type="evidence" value="ECO:0007669"/>
    <property type="project" value="UniProtKB-EC"/>
</dbReference>
<evidence type="ECO:0000259" key="10">
    <source>
        <dbReference type="PROSITE" id="PS50052"/>
    </source>
</evidence>
<dbReference type="Proteomes" id="UP000654604">
    <property type="component" value="Unassembled WGS sequence"/>
</dbReference>
<evidence type="ECO:0000256" key="7">
    <source>
        <dbReference type="ARBA" id="ARBA00022840"/>
    </source>
</evidence>
<keyword evidence="9" id="KW-0963">Cytoplasm</keyword>
<dbReference type="SUPFAM" id="SSF52540">
    <property type="entry name" value="P-loop containing nucleoside triphosphate hydrolases"/>
    <property type="match status" value="1"/>
</dbReference>
<evidence type="ECO:0000256" key="3">
    <source>
        <dbReference type="ARBA" id="ARBA00016296"/>
    </source>
</evidence>
<keyword evidence="6 9" id="KW-0418">Kinase</keyword>
<comment type="caution">
    <text evidence="11">The sequence shown here is derived from an EMBL/GenBank/DDBJ whole genome shotgun (WGS) entry which is preliminary data.</text>
</comment>
<comment type="catalytic activity">
    <reaction evidence="9">
        <text>GMP + ATP = GDP + ADP</text>
        <dbReference type="Rhea" id="RHEA:20780"/>
        <dbReference type="ChEBI" id="CHEBI:30616"/>
        <dbReference type="ChEBI" id="CHEBI:58115"/>
        <dbReference type="ChEBI" id="CHEBI:58189"/>
        <dbReference type="ChEBI" id="CHEBI:456216"/>
        <dbReference type="EC" id="2.7.4.8"/>
    </reaction>
</comment>
<name>A0ABR9V2M4_9CHRO</name>
<comment type="function">
    <text evidence="9">Essential for recycling GMP and indirectly, cGMP.</text>
</comment>
<accession>A0ABR9V2M4</accession>
<dbReference type="SMART" id="SM00072">
    <property type="entry name" value="GuKc"/>
    <property type="match status" value="1"/>
</dbReference>
<keyword evidence="12" id="KW-1185">Reference proteome</keyword>
<evidence type="ECO:0000256" key="8">
    <source>
        <dbReference type="ARBA" id="ARBA00030128"/>
    </source>
</evidence>
<dbReference type="EMBL" id="JADEWC010000008">
    <property type="protein sequence ID" value="MBE9222146.1"/>
    <property type="molecule type" value="Genomic_DNA"/>
</dbReference>
<dbReference type="InterPro" id="IPR027417">
    <property type="entry name" value="P-loop_NTPase"/>
</dbReference>
<keyword evidence="4 9" id="KW-0808">Transferase</keyword>
<evidence type="ECO:0000256" key="5">
    <source>
        <dbReference type="ARBA" id="ARBA00022741"/>
    </source>
</evidence>
<proteinExistence type="inferred from homology"/>
<reference evidence="11 12" key="1">
    <citation type="submission" date="2020-10" db="EMBL/GenBank/DDBJ databases">
        <authorList>
            <person name="Castelo-Branco R."/>
            <person name="Eusebio N."/>
            <person name="Adriana R."/>
            <person name="Vieira A."/>
            <person name="Brugerolle De Fraissinette N."/>
            <person name="Rezende De Castro R."/>
            <person name="Schneider M.P."/>
            <person name="Vasconcelos V."/>
            <person name="Leao P.N."/>
        </authorList>
    </citation>
    <scope>NUCLEOTIDE SEQUENCE [LARGE SCALE GENOMIC DNA]</scope>
    <source>
        <strain evidence="11 12">LEGE 03274</strain>
    </source>
</reference>
<organism evidence="11 12">
    <name type="scientific">Cyanobacterium stanieri LEGE 03274</name>
    <dbReference type="NCBI Taxonomy" id="1828756"/>
    <lineage>
        <taxon>Bacteria</taxon>
        <taxon>Bacillati</taxon>
        <taxon>Cyanobacteriota</taxon>
        <taxon>Cyanophyceae</taxon>
        <taxon>Oscillatoriophycideae</taxon>
        <taxon>Chroococcales</taxon>
        <taxon>Geminocystaceae</taxon>
        <taxon>Cyanobacterium</taxon>
    </lineage>
</organism>
<dbReference type="PROSITE" id="PS00856">
    <property type="entry name" value="GUANYLATE_KINASE_1"/>
    <property type="match status" value="1"/>
</dbReference>
<dbReference type="InterPro" id="IPR017665">
    <property type="entry name" value="Guanylate_kinase"/>
</dbReference>
<evidence type="ECO:0000256" key="4">
    <source>
        <dbReference type="ARBA" id="ARBA00022679"/>
    </source>
</evidence>
<comment type="subcellular location">
    <subcellularLocation>
        <location evidence="9">Cytoplasm</location>
    </subcellularLocation>
</comment>
<evidence type="ECO:0000313" key="11">
    <source>
        <dbReference type="EMBL" id="MBE9222146.1"/>
    </source>
</evidence>
<evidence type="ECO:0000256" key="6">
    <source>
        <dbReference type="ARBA" id="ARBA00022777"/>
    </source>
</evidence>
<dbReference type="Gene3D" id="3.30.63.10">
    <property type="entry name" value="Guanylate Kinase phosphate binding domain"/>
    <property type="match status" value="1"/>
</dbReference>
<evidence type="ECO:0000256" key="1">
    <source>
        <dbReference type="ARBA" id="ARBA00005790"/>
    </source>
</evidence>
<keyword evidence="5 9" id="KW-0547">Nucleotide-binding</keyword>
<keyword evidence="7 9" id="KW-0067">ATP-binding</keyword>
<dbReference type="EC" id="2.7.4.8" evidence="2 9"/>
<dbReference type="NCBIfam" id="TIGR03263">
    <property type="entry name" value="guanyl_kin"/>
    <property type="match status" value="1"/>
</dbReference>
<dbReference type="PANTHER" id="PTHR23117">
    <property type="entry name" value="GUANYLATE KINASE-RELATED"/>
    <property type="match status" value="1"/>
</dbReference>
<dbReference type="PANTHER" id="PTHR23117:SF13">
    <property type="entry name" value="GUANYLATE KINASE"/>
    <property type="match status" value="1"/>
</dbReference>
<dbReference type="InterPro" id="IPR008144">
    <property type="entry name" value="Guanylate_kin-like_dom"/>
</dbReference>
<evidence type="ECO:0000256" key="2">
    <source>
        <dbReference type="ARBA" id="ARBA00012961"/>
    </source>
</evidence>
<protein>
    <recommendedName>
        <fullName evidence="3 9">Guanylate kinase</fullName>
        <ecNumber evidence="2 9">2.7.4.8</ecNumber>
    </recommendedName>
    <alternativeName>
        <fullName evidence="8 9">GMP kinase</fullName>
    </alternativeName>
</protein>
<evidence type="ECO:0000313" key="12">
    <source>
        <dbReference type="Proteomes" id="UP000654604"/>
    </source>
</evidence>
<dbReference type="HAMAP" id="MF_00328">
    <property type="entry name" value="Guanylate_kinase"/>
    <property type="match status" value="1"/>
</dbReference>
<evidence type="ECO:0000256" key="9">
    <source>
        <dbReference type="HAMAP-Rule" id="MF_00328"/>
    </source>
</evidence>
<dbReference type="Gene3D" id="3.40.50.300">
    <property type="entry name" value="P-loop containing nucleotide triphosphate hydrolases"/>
    <property type="match status" value="1"/>
</dbReference>
<dbReference type="CDD" id="cd00071">
    <property type="entry name" value="GMPK"/>
    <property type="match status" value="1"/>
</dbReference>
<dbReference type="InterPro" id="IPR008145">
    <property type="entry name" value="GK/Ca_channel_bsu"/>
</dbReference>
<dbReference type="RefSeq" id="WP_193800309.1">
    <property type="nucleotide sequence ID" value="NZ_JADEWC010000008.1"/>
</dbReference>
<dbReference type="Pfam" id="PF00625">
    <property type="entry name" value="Guanylate_kin"/>
    <property type="match status" value="1"/>
</dbReference>